<proteinExistence type="predicted"/>
<evidence type="ECO:0000256" key="1">
    <source>
        <dbReference type="SAM" id="SignalP"/>
    </source>
</evidence>
<dbReference type="AlphaFoldDB" id="A0A396RNP9"/>
<feature type="chain" id="PRO_5017251879" evidence="1">
    <location>
        <begin position="23"/>
        <end position="116"/>
    </location>
</feature>
<accession>A0A396RNP9</accession>
<dbReference type="EMBL" id="QWLV01000002">
    <property type="protein sequence ID" value="RHW18124.1"/>
    <property type="molecule type" value="Genomic_DNA"/>
</dbReference>
<organism evidence="2 3">
    <name type="scientific">Sphingomonas gilva</name>
    <dbReference type="NCBI Taxonomy" id="2305907"/>
    <lineage>
        <taxon>Bacteria</taxon>
        <taxon>Pseudomonadati</taxon>
        <taxon>Pseudomonadota</taxon>
        <taxon>Alphaproteobacteria</taxon>
        <taxon>Sphingomonadales</taxon>
        <taxon>Sphingomonadaceae</taxon>
        <taxon>Sphingomonas</taxon>
    </lineage>
</organism>
<dbReference type="Proteomes" id="UP000266693">
    <property type="component" value="Unassembled WGS sequence"/>
</dbReference>
<dbReference type="OrthoDB" id="7569823at2"/>
<keyword evidence="3" id="KW-1185">Reference proteome</keyword>
<evidence type="ECO:0000313" key="2">
    <source>
        <dbReference type="EMBL" id="RHW18124.1"/>
    </source>
</evidence>
<sequence>MNKLAIVLAGIATAVAAVPAAAAPAPAPWQQGWQSINQRQANIDRRIDQGVRRGTLNRNEAQRLRIQFRDLNRLEQQYRRSGRGLTLAERRDLDRRFDRLAQRVYNQKHDRQTAWR</sequence>
<gene>
    <name evidence="2" type="ORF">D1610_06455</name>
</gene>
<feature type="signal peptide" evidence="1">
    <location>
        <begin position="1"/>
        <end position="22"/>
    </location>
</feature>
<name>A0A396RNP9_9SPHN</name>
<reference evidence="2 3" key="1">
    <citation type="submission" date="2018-08" db="EMBL/GenBank/DDBJ databases">
        <title>The multiple taxonomic identification of Sphingomonas gilva.</title>
        <authorList>
            <person name="Zhu D."/>
            <person name="Zheng S."/>
        </authorList>
    </citation>
    <scope>NUCLEOTIDE SEQUENCE [LARGE SCALE GENOMIC DNA]</scope>
    <source>
        <strain evidence="2 3">ZDH117</strain>
    </source>
</reference>
<protein>
    <submittedName>
        <fullName evidence="2">Uncharacterized protein</fullName>
    </submittedName>
</protein>
<dbReference type="RefSeq" id="WP_118863314.1">
    <property type="nucleotide sequence ID" value="NZ_QWLV01000002.1"/>
</dbReference>
<comment type="caution">
    <text evidence="2">The sequence shown here is derived from an EMBL/GenBank/DDBJ whole genome shotgun (WGS) entry which is preliminary data.</text>
</comment>
<evidence type="ECO:0000313" key="3">
    <source>
        <dbReference type="Proteomes" id="UP000266693"/>
    </source>
</evidence>
<keyword evidence="1" id="KW-0732">Signal</keyword>